<comment type="caution">
    <text evidence="10">The sequence shown here is derived from an EMBL/GenBank/DDBJ whole genome shotgun (WGS) entry which is preliminary data.</text>
</comment>
<feature type="binding site" evidence="8">
    <location>
        <begin position="11"/>
        <end position="13"/>
    </location>
    <ligand>
        <name>substrate</name>
    </ligand>
</feature>
<dbReference type="Gene3D" id="3.20.20.70">
    <property type="entry name" value="Aldolase class I"/>
    <property type="match status" value="1"/>
</dbReference>
<keyword evidence="3 8" id="KW-0479">Metal-binding</keyword>
<comment type="cofactor">
    <cofactor evidence="8">
        <name>S-adenosyl-L-methionine</name>
        <dbReference type="ChEBI" id="CHEBI:59789"/>
    </cofactor>
    <text evidence="8">Binds 1 S-adenosyl-L-methionine per subunit.</text>
</comment>
<keyword evidence="7 8" id="KW-0456">Lyase</keyword>
<name>A0ABT3N7S7_9BACT</name>
<feature type="binding site" evidence="8">
    <location>
        <position position="35"/>
    </location>
    <ligand>
        <name>[4Fe-4S] cluster</name>
        <dbReference type="ChEBI" id="CHEBI:49883"/>
        <note>4Fe-4S-S-AdoMet</note>
    </ligand>
</feature>
<evidence type="ECO:0000256" key="2">
    <source>
        <dbReference type="ARBA" id="ARBA00022691"/>
    </source>
</evidence>
<feature type="domain" description="Radical SAM core" evidence="9">
    <location>
        <begin position="30"/>
        <end position="103"/>
    </location>
</feature>
<dbReference type="InterPro" id="IPR007197">
    <property type="entry name" value="rSAM"/>
</dbReference>
<comment type="cofactor">
    <cofactor evidence="8">
        <name>[4Fe-4S] cluster</name>
        <dbReference type="ChEBI" id="CHEBI:49883"/>
    </cofactor>
    <text evidence="8">Binds 1 [4Fe-4S] cluster. The cluster is coordinated with 3 cysteines and an exchangeable S-adenosyl-L-methionine.</text>
</comment>
<dbReference type="EMBL" id="JAPFPW010000005">
    <property type="protein sequence ID" value="MCW7753508.1"/>
    <property type="molecule type" value="Genomic_DNA"/>
</dbReference>
<comment type="cofactor">
    <cofactor evidence="8">
        <name>Mg(2+)</name>
        <dbReference type="ChEBI" id="CHEBI:18420"/>
    </cofactor>
</comment>
<sequence>MLQIHELFRSIQGEGPFAGRPAVFLRLSGCVQPHCPFCDTPEALGKGKSIPVEELVEQMTSGGPGLAVITGGEPFLQWESGLKELEAALLQKGMEIQYESSGRAGVPDGVQGQVVLSPKPGQWPPPSVLGKAFAVKPLMGDKPEIVLREIYRSGLPPEKIWLMALGASREEQLQRMPLLWEICTRYGYHFCPRLHILVHDRKKGV</sequence>
<feature type="binding site" evidence="8">
    <location>
        <begin position="117"/>
        <end position="119"/>
    </location>
    <ligand>
        <name>S-adenosyl-L-methionine</name>
        <dbReference type="ChEBI" id="CHEBI:59789"/>
    </ligand>
</feature>
<dbReference type="RefSeq" id="WP_265424378.1">
    <property type="nucleotide sequence ID" value="NZ_JAPFPW010000005.1"/>
</dbReference>
<evidence type="ECO:0000256" key="4">
    <source>
        <dbReference type="ARBA" id="ARBA00022842"/>
    </source>
</evidence>
<keyword evidence="6 8" id="KW-0411">Iron-sulfur</keyword>
<comment type="pathway">
    <text evidence="8">Purine metabolism; 7-cyano-7-deazaguanine biosynthesis.</text>
</comment>
<accession>A0ABT3N7S7</accession>
<dbReference type="Pfam" id="PF04055">
    <property type="entry name" value="Radical_SAM"/>
    <property type="match status" value="1"/>
</dbReference>
<dbReference type="Proteomes" id="UP001209681">
    <property type="component" value="Unassembled WGS sequence"/>
</dbReference>
<reference evidence="10 11" key="1">
    <citation type="submission" date="2022-11" db="EMBL/GenBank/DDBJ databases">
        <title>Desulfobotulus tamanensis H1 sp. nov. - anaerobic, alkaliphilic, sulphate reducing bacterium isolated from terrestrial mud volcano.</title>
        <authorList>
            <person name="Frolova A."/>
            <person name="Merkel A.Y."/>
            <person name="Slobodkin A.I."/>
        </authorList>
    </citation>
    <scope>NUCLEOTIDE SEQUENCE [LARGE SCALE GENOMIC DNA]</scope>
    <source>
        <strain evidence="10 11">H1</strain>
    </source>
</reference>
<dbReference type="HAMAP" id="MF_00917">
    <property type="entry name" value="QueE"/>
    <property type="match status" value="1"/>
</dbReference>
<feature type="binding site" evidence="8">
    <location>
        <position position="26"/>
    </location>
    <ligand>
        <name>substrate</name>
    </ligand>
</feature>
<dbReference type="SUPFAM" id="SSF102114">
    <property type="entry name" value="Radical SAM enzymes"/>
    <property type="match status" value="1"/>
</dbReference>
<evidence type="ECO:0000313" key="11">
    <source>
        <dbReference type="Proteomes" id="UP001209681"/>
    </source>
</evidence>
<feature type="binding site" evidence="8">
    <location>
        <begin position="37"/>
        <end position="39"/>
    </location>
    <ligand>
        <name>S-adenosyl-L-methionine</name>
        <dbReference type="ChEBI" id="CHEBI:59789"/>
    </ligand>
</feature>
<gene>
    <name evidence="8" type="primary">queE</name>
    <name evidence="10" type="ORF">OOT00_05840</name>
</gene>
<dbReference type="InterPro" id="IPR058240">
    <property type="entry name" value="rSAM_sf"/>
</dbReference>
<feature type="binding site" evidence="8">
    <location>
        <position position="72"/>
    </location>
    <ligand>
        <name>S-adenosyl-L-methionine</name>
        <dbReference type="ChEBI" id="CHEBI:59789"/>
    </ligand>
</feature>
<evidence type="ECO:0000256" key="3">
    <source>
        <dbReference type="ARBA" id="ARBA00022723"/>
    </source>
</evidence>
<keyword evidence="5 8" id="KW-0408">Iron</keyword>
<keyword evidence="8" id="KW-0671">Queuosine biosynthesis</keyword>
<evidence type="ECO:0000313" key="10">
    <source>
        <dbReference type="EMBL" id="MCW7753508.1"/>
    </source>
</evidence>
<dbReference type="PANTHER" id="PTHR42836">
    <property type="entry name" value="7-CARBOXY-7-DEAZAGUANINE SYNTHASE"/>
    <property type="match status" value="1"/>
</dbReference>
<keyword evidence="4 8" id="KW-0460">Magnesium</keyword>
<evidence type="ECO:0000256" key="8">
    <source>
        <dbReference type="HAMAP-Rule" id="MF_00917"/>
    </source>
</evidence>
<dbReference type="EC" id="4.3.99.3" evidence="8"/>
<feature type="binding site" evidence="8">
    <location>
        <position position="38"/>
    </location>
    <ligand>
        <name>[4Fe-4S] cluster</name>
        <dbReference type="ChEBI" id="CHEBI:49883"/>
        <note>4Fe-4S-S-AdoMet</note>
    </ligand>
</feature>
<feature type="binding site" evidence="8">
    <location>
        <position position="40"/>
    </location>
    <ligand>
        <name>Mg(2+)</name>
        <dbReference type="ChEBI" id="CHEBI:18420"/>
    </ligand>
</feature>
<dbReference type="InterPro" id="IPR024924">
    <property type="entry name" value="7-CO-7-deazaguanine_synth-like"/>
</dbReference>
<dbReference type="InterPro" id="IPR013785">
    <property type="entry name" value="Aldolase_TIM"/>
</dbReference>
<evidence type="ECO:0000256" key="1">
    <source>
        <dbReference type="ARBA" id="ARBA00022485"/>
    </source>
</evidence>
<keyword evidence="1 8" id="KW-0004">4Fe-4S</keyword>
<comment type="subunit">
    <text evidence="8">Homodimer.</text>
</comment>
<organism evidence="10 11">
    <name type="scientific">Desulfobotulus pelophilus</name>
    <dbReference type="NCBI Taxonomy" id="2823377"/>
    <lineage>
        <taxon>Bacteria</taxon>
        <taxon>Pseudomonadati</taxon>
        <taxon>Thermodesulfobacteriota</taxon>
        <taxon>Desulfobacteria</taxon>
        <taxon>Desulfobacterales</taxon>
        <taxon>Desulfobacteraceae</taxon>
        <taxon>Desulfobotulus</taxon>
    </lineage>
</organism>
<comment type="caution">
    <text evidence="8">Lacks conserved residue(s) required for the propagation of feature annotation.</text>
</comment>
<comment type="catalytic activity">
    <reaction evidence="8">
        <text>6-carboxy-5,6,7,8-tetrahydropterin + H(+) = 7-carboxy-7-carbaguanine + NH4(+)</text>
        <dbReference type="Rhea" id="RHEA:27974"/>
        <dbReference type="ChEBI" id="CHEBI:15378"/>
        <dbReference type="ChEBI" id="CHEBI:28938"/>
        <dbReference type="ChEBI" id="CHEBI:61032"/>
        <dbReference type="ChEBI" id="CHEBI:61036"/>
        <dbReference type="EC" id="4.3.99.3"/>
    </reaction>
</comment>
<comment type="function">
    <text evidence="8">Catalyzes the complex heterocyclic radical-mediated conversion of 6-carboxy-5,6,7,8-tetrahydropterin (CPH4) to 7-carboxy-7-deazaguanine (CDG), a step common to the biosynthetic pathways of all 7-deazapurine-containing compounds.</text>
</comment>
<dbReference type="PANTHER" id="PTHR42836:SF1">
    <property type="entry name" value="7-CARBOXY-7-DEAZAGUANINE SYNTHASE"/>
    <property type="match status" value="1"/>
</dbReference>
<evidence type="ECO:0000259" key="9">
    <source>
        <dbReference type="Pfam" id="PF04055"/>
    </source>
</evidence>
<feature type="binding site" evidence="8">
    <location>
        <position position="30"/>
    </location>
    <ligand>
        <name>[4Fe-4S] cluster</name>
        <dbReference type="ChEBI" id="CHEBI:49883"/>
        <note>4Fe-4S-S-AdoMet</note>
    </ligand>
</feature>
<protein>
    <recommendedName>
        <fullName evidence="8">7-carboxy-7-deazaguanine synthase</fullName>
        <shortName evidence="8">CDG synthase</shortName>
        <ecNumber evidence="8">4.3.99.3</ecNumber>
    </recommendedName>
    <alternativeName>
        <fullName evidence="8">Queuosine biosynthesis protein QueE</fullName>
    </alternativeName>
</protein>
<evidence type="ECO:0000256" key="6">
    <source>
        <dbReference type="ARBA" id="ARBA00023014"/>
    </source>
</evidence>
<evidence type="ECO:0000256" key="5">
    <source>
        <dbReference type="ARBA" id="ARBA00023004"/>
    </source>
</evidence>
<comment type="similarity">
    <text evidence="8">Belongs to the radical SAM superfamily. 7-carboxy-7-deazaguanine synthase family.</text>
</comment>
<dbReference type="SFLD" id="SFLDS00029">
    <property type="entry name" value="Radical_SAM"/>
    <property type="match status" value="1"/>
</dbReference>
<keyword evidence="2 8" id="KW-0949">S-adenosyl-L-methionine</keyword>
<keyword evidence="11" id="KW-1185">Reference proteome</keyword>
<evidence type="ECO:0000256" key="7">
    <source>
        <dbReference type="ARBA" id="ARBA00023239"/>
    </source>
</evidence>
<feature type="binding site" evidence="8">
    <location>
        <position position="70"/>
    </location>
    <ligand>
        <name>substrate</name>
    </ligand>
</feature>
<proteinExistence type="inferred from homology"/>